<evidence type="ECO:0000313" key="2">
    <source>
        <dbReference type="Proteomes" id="UP000321408"/>
    </source>
</evidence>
<accession>A0A5B9DDD4</accession>
<dbReference type="Proteomes" id="UP000321408">
    <property type="component" value="Chromosome"/>
</dbReference>
<evidence type="ECO:0000313" key="1">
    <source>
        <dbReference type="EMBL" id="QEE16726.2"/>
    </source>
</evidence>
<keyword evidence="2" id="KW-1185">Reference proteome</keyword>
<gene>
    <name evidence="1" type="ORF">DSAG12_02556</name>
</gene>
<dbReference type="KEGG" id="psyt:DSAG12_02556"/>
<dbReference type="EMBL" id="CP042905">
    <property type="protein sequence ID" value="QEE16726.2"/>
    <property type="molecule type" value="Genomic_DNA"/>
</dbReference>
<reference evidence="1 2" key="1">
    <citation type="journal article" date="2020" name="Nature">
        <title>Isolation of an archaeon at the prokaryote-eukaryote interface.</title>
        <authorList>
            <person name="Imachi H."/>
            <person name="Nobu M.K."/>
            <person name="Nakahara N."/>
            <person name="Morono Y."/>
            <person name="Ogawara M."/>
            <person name="Takaki Y."/>
            <person name="Takano Y."/>
            <person name="Uematsu K."/>
            <person name="Ikuta T."/>
            <person name="Ito M."/>
            <person name="Matsui Y."/>
            <person name="Miyazaki M."/>
            <person name="Murata K."/>
            <person name="Saito Y."/>
            <person name="Sakai S."/>
            <person name="Song C."/>
            <person name="Tasumi E."/>
            <person name="Yamanaka Y."/>
            <person name="Yamaguchi T."/>
            <person name="Kamagata Y."/>
            <person name="Tamaki H."/>
            <person name="Takai K."/>
        </authorList>
    </citation>
    <scope>NUCLEOTIDE SEQUENCE [LARGE SCALE GENOMIC DNA]</scope>
    <source>
        <strain evidence="1 2">MK-D1</strain>
    </source>
</reference>
<sequence length="77" mass="8818">MAVAIMLLIMVGIWLIEIIYLMINGADIEVVIGDEDNFVWMIFLLQPMSILTLLPVILLMTKKIEKKETSIEKLQVN</sequence>
<dbReference type="AlphaFoldDB" id="A0A5B9DDD4"/>
<name>A0A5B9DDD4_9ARCH</name>
<protein>
    <submittedName>
        <fullName evidence="1">Uncharacterized protein</fullName>
    </submittedName>
</protein>
<reference evidence="1 2" key="2">
    <citation type="journal article" date="2024" name="Int. J. Syst. Evol. Microbiol.">
        <title>Promethearchaeum syntrophicum gen. nov., sp. nov., an anaerobic, obligately syntrophic archaeon, the first isolate of the lineage 'Asgard' archaea, and proposal of the new archaeal phylum Promethearchaeota phyl. nov. and kingdom Promethearchaeati regn. nov.</title>
        <authorList>
            <person name="Imachi H."/>
            <person name="Nobu M.K."/>
            <person name="Kato S."/>
            <person name="Takaki Y."/>
            <person name="Miyazaki M."/>
            <person name="Miyata M."/>
            <person name="Ogawara M."/>
            <person name="Saito Y."/>
            <person name="Sakai S."/>
            <person name="Tahara Y.O."/>
            <person name="Takano Y."/>
            <person name="Tasumi E."/>
            <person name="Uematsu K."/>
            <person name="Yoshimura T."/>
            <person name="Itoh T."/>
            <person name="Ohkuma M."/>
            <person name="Takai K."/>
        </authorList>
    </citation>
    <scope>NUCLEOTIDE SEQUENCE [LARGE SCALE GENOMIC DNA]</scope>
    <source>
        <strain evidence="1 2">MK-D1</strain>
    </source>
</reference>
<proteinExistence type="predicted"/>
<organism evidence="1 2">
    <name type="scientific">Promethearchaeum syntrophicum</name>
    <dbReference type="NCBI Taxonomy" id="2594042"/>
    <lineage>
        <taxon>Archaea</taxon>
        <taxon>Promethearchaeati</taxon>
        <taxon>Promethearchaeota</taxon>
        <taxon>Promethearchaeia</taxon>
        <taxon>Promethearchaeales</taxon>
        <taxon>Promethearchaeaceae</taxon>
        <taxon>Promethearchaeum</taxon>
    </lineage>
</organism>